<keyword evidence="3 6" id="KW-0998">Cell outer membrane</keyword>
<comment type="similarity">
    <text evidence="6">In the C-terminal section; belongs to the transglycosylase Slt family.</text>
</comment>
<comment type="similarity">
    <text evidence="6">In the N-terminal section; belongs to the bacterial solute-binding protein 3 family.</text>
</comment>
<organism evidence="8 9">
    <name type="scientific">Methylotenera oryzisoli</name>
    <dbReference type="NCBI Taxonomy" id="2080758"/>
    <lineage>
        <taxon>Bacteria</taxon>
        <taxon>Pseudomonadati</taxon>
        <taxon>Pseudomonadota</taxon>
        <taxon>Betaproteobacteria</taxon>
        <taxon>Nitrosomonadales</taxon>
        <taxon>Methylophilaceae</taxon>
        <taxon>Methylotenera</taxon>
    </lineage>
</organism>
<feature type="region of interest" description="LT domain" evidence="6">
    <location>
        <begin position="273"/>
        <end position="475"/>
    </location>
</feature>
<evidence type="ECO:0000313" key="9">
    <source>
        <dbReference type="Proteomes" id="UP000297706"/>
    </source>
</evidence>
<dbReference type="CDD" id="cd01009">
    <property type="entry name" value="PBP2_YfhD_N"/>
    <property type="match status" value="1"/>
</dbReference>
<evidence type="ECO:0000256" key="2">
    <source>
        <dbReference type="ARBA" id="ARBA00023136"/>
    </source>
</evidence>
<dbReference type="InterPro" id="IPR001638">
    <property type="entry name" value="Solute-binding_3/MltF_N"/>
</dbReference>
<dbReference type="Pfam" id="PF00497">
    <property type="entry name" value="SBP_bac_3"/>
    <property type="match status" value="1"/>
</dbReference>
<evidence type="ECO:0000259" key="7">
    <source>
        <dbReference type="SMART" id="SM00062"/>
    </source>
</evidence>
<keyword evidence="2 6" id="KW-0472">Membrane</keyword>
<gene>
    <name evidence="6" type="primary">mltF</name>
    <name evidence="8" type="ORF">C3Y98_01410</name>
</gene>
<dbReference type="PANTHER" id="PTHR35936">
    <property type="entry name" value="MEMBRANE-BOUND LYTIC MUREIN TRANSGLYCOSYLASE F"/>
    <property type="match status" value="1"/>
</dbReference>
<dbReference type="SUPFAM" id="SSF53955">
    <property type="entry name" value="Lysozyme-like"/>
    <property type="match status" value="1"/>
</dbReference>
<name>A0A4Y9VTY9_9PROT</name>
<sequence>MIALLQNKQLLRLFTLALLSVCFIGCKPKSDVDRTPAIDAKKKEIVFVTHNGPTTYYLNNDNQPAGIEYDLATQFVNDYYPDYKIRFVLVNSISEVIPSLLKGKAHIAAASLSVTHLREHLVLFSTPYQETQQQLIFNNEINKEPDNITDIIGKTLAVPEGTSYEEHLAVLQKKHNALKWQSIKRTNTESLIEEVADGLLDYTVADSHLAALMQNYHPNLSIAMPIGPAEKIAWAMSKNSDRQMLANINKFFEKIKKDGTLRNLLDRYYGHNKRLNSSDITTFLERSNSLLPKYVHLFKQAQDITGIDWRLLAAVSYRESHWDTYNTSPTNVRGLMMLTEGTADLMGVTDRLDPKQSIPAGAKYLLKLIDTVPERIPEPDRTYMALASYNIGYAHVEDARVLAKRLKLNPDSWADIKKTLVLLKNPEYYTTLKYGYASGGAPVIFVESVRSYQRILEKHQPSHNPEFDTFKIARN</sequence>
<dbReference type="PANTHER" id="PTHR35936:SF32">
    <property type="entry name" value="MEMBRANE-BOUND LYTIC MUREIN TRANSGLYCOSYLASE F"/>
    <property type="match status" value="1"/>
</dbReference>
<dbReference type="HAMAP" id="MF_02016">
    <property type="entry name" value="MltF"/>
    <property type="match status" value="1"/>
</dbReference>
<dbReference type="InterPro" id="IPR008258">
    <property type="entry name" value="Transglycosylase_SLT_dom_1"/>
</dbReference>
<comment type="caution">
    <text evidence="6">Lacks conserved residue(s) required for the propagation of feature annotation.</text>
</comment>
<evidence type="ECO:0000256" key="4">
    <source>
        <dbReference type="ARBA" id="ARBA00023239"/>
    </source>
</evidence>
<evidence type="ECO:0000256" key="3">
    <source>
        <dbReference type="ARBA" id="ARBA00023237"/>
    </source>
</evidence>
<dbReference type="AlphaFoldDB" id="A0A4Y9VTY9"/>
<comment type="catalytic activity">
    <reaction evidence="6">
        <text>Exolytic cleavage of the (1-&gt;4)-beta-glycosidic linkage between N-acetylmuramic acid (MurNAc) and N-acetylglucosamine (GlcNAc) residues in peptidoglycan, from either the reducing or the non-reducing ends of the peptidoglycan chains, with concomitant formation of a 1,6-anhydrobond in the MurNAc residue.</text>
        <dbReference type="EC" id="4.2.2.n1"/>
    </reaction>
</comment>
<dbReference type="InterPro" id="IPR023703">
    <property type="entry name" value="MltF"/>
</dbReference>
<dbReference type="CDD" id="cd13403">
    <property type="entry name" value="MLTF-like"/>
    <property type="match status" value="1"/>
</dbReference>
<dbReference type="GO" id="GO:0071555">
    <property type="term" value="P:cell wall organization"/>
    <property type="evidence" value="ECO:0007669"/>
    <property type="project" value="UniProtKB-KW"/>
</dbReference>
<dbReference type="InterPro" id="IPR023346">
    <property type="entry name" value="Lysozyme-like_dom_sf"/>
</dbReference>
<evidence type="ECO:0000256" key="5">
    <source>
        <dbReference type="ARBA" id="ARBA00023316"/>
    </source>
</evidence>
<keyword evidence="1 6" id="KW-0732">Signal</keyword>
<dbReference type="GO" id="GO:0016998">
    <property type="term" value="P:cell wall macromolecule catabolic process"/>
    <property type="evidence" value="ECO:0007669"/>
    <property type="project" value="UniProtKB-UniRule"/>
</dbReference>
<keyword evidence="4 6" id="KW-0456">Lyase</keyword>
<dbReference type="OrthoDB" id="9815002at2"/>
<dbReference type="GO" id="GO:0009279">
    <property type="term" value="C:cell outer membrane"/>
    <property type="evidence" value="ECO:0007669"/>
    <property type="project" value="UniProtKB-SubCell"/>
</dbReference>
<dbReference type="Gene3D" id="3.40.190.10">
    <property type="entry name" value="Periplasmic binding protein-like II"/>
    <property type="match status" value="2"/>
</dbReference>
<comment type="subcellular location">
    <subcellularLocation>
        <location evidence="6">Cell outer membrane</location>
        <topology evidence="6">Peripheral membrane protein</topology>
    </subcellularLocation>
    <text evidence="6">Attached to the inner leaflet of the outer membrane.</text>
</comment>
<keyword evidence="9" id="KW-1185">Reference proteome</keyword>
<comment type="function">
    <text evidence="6">Murein-degrading enzyme that degrades murein glycan strands and insoluble, high-molecular weight murein sacculi, with the concomitant formation of a 1,6-anhydromuramoyl product. Lytic transglycosylases (LTs) play an integral role in the metabolism of the peptidoglycan (PG) sacculus. Their lytic action creates space within the PG sacculus to allow for its expansion as well as for the insertion of various structures such as secretion systems and flagella.</text>
</comment>
<evidence type="ECO:0000313" key="8">
    <source>
        <dbReference type="EMBL" id="TFW73041.1"/>
    </source>
</evidence>
<proteinExistence type="inferred from homology"/>
<reference evidence="8 9" key="1">
    <citation type="submission" date="2018-02" db="EMBL/GenBank/DDBJ databases">
        <title>A novel lanthanide dependent methylotroph, Methylotenera sp. La3113.</title>
        <authorList>
            <person name="Lv H."/>
            <person name="Tani A."/>
        </authorList>
    </citation>
    <scope>NUCLEOTIDE SEQUENCE [LARGE SCALE GENOMIC DNA]</scope>
    <source>
        <strain evidence="8 9">La3113</strain>
    </source>
</reference>
<dbReference type="RefSeq" id="WP_135276349.1">
    <property type="nucleotide sequence ID" value="NZ_PQVH01000002.1"/>
</dbReference>
<dbReference type="SMART" id="SM00062">
    <property type="entry name" value="PBPb"/>
    <property type="match status" value="1"/>
</dbReference>
<dbReference type="EC" id="4.2.2.n1" evidence="6"/>
<dbReference type="Proteomes" id="UP000297706">
    <property type="component" value="Unassembled WGS sequence"/>
</dbReference>
<protein>
    <recommendedName>
        <fullName evidence="6">Membrane-bound lytic murein transglycosylase F</fullName>
        <ecNumber evidence="6">4.2.2.n1</ecNumber>
    </recommendedName>
    <alternativeName>
        <fullName evidence="6">Murein lyase F</fullName>
    </alternativeName>
</protein>
<keyword evidence="5 6" id="KW-0961">Cell wall biogenesis/degradation</keyword>
<accession>A0A4Y9VTY9</accession>
<feature type="active site" evidence="6">
    <location>
        <position position="319"/>
    </location>
</feature>
<comment type="domain">
    <text evidence="6">The N-terminal domain does not have lytic activity and probably modulates enzymatic activity. The C-terminal domain is the catalytic active domain.</text>
</comment>
<comment type="caution">
    <text evidence="8">The sequence shown here is derived from an EMBL/GenBank/DDBJ whole genome shotgun (WGS) entry which is preliminary data.</text>
</comment>
<dbReference type="NCBIfam" id="NF008112">
    <property type="entry name" value="PRK10859.1"/>
    <property type="match status" value="1"/>
</dbReference>
<feature type="domain" description="Solute-binding protein family 3/N-terminal" evidence="7">
    <location>
        <begin position="44"/>
        <end position="272"/>
    </location>
</feature>
<dbReference type="EMBL" id="PQVH01000002">
    <property type="protein sequence ID" value="TFW73041.1"/>
    <property type="molecule type" value="Genomic_DNA"/>
</dbReference>
<dbReference type="GO" id="GO:0008933">
    <property type="term" value="F:peptidoglycan lytic transglycosylase activity"/>
    <property type="evidence" value="ECO:0007669"/>
    <property type="project" value="UniProtKB-UniRule"/>
</dbReference>
<evidence type="ECO:0000256" key="6">
    <source>
        <dbReference type="HAMAP-Rule" id="MF_02016"/>
    </source>
</evidence>
<dbReference type="Gene3D" id="1.10.530.10">
    <property type="match status" value="1"/>
</dbReference>
<dbReference type="SUPFAM" id="SSF53850">
    <property type="entry name" value="Periplasmic binding protein-like II"/>
    <property type="match status" value="1"/>
</dbReference>
<evidence type="ECO:0000256" key="1">
    <source>
        <dbReference type="ARBA" id="ARBA00022729"/>
    </source>
</evidence>
<dbReference type="Pfam" id="PF01464">
    <property type="entry name" value="SLT"/>
    <property type="match status" value="1"/>
</dbReference>